<reference evidence="1" key="2">
    <citation type="submission" date="2020-09" db="EMBL/GenBank/DDBJ databases">
        <authorList>
            <person name="Sun Q."/>
            <person name="Zhou Y."/>
        </authorList>
    </citation>
    <scope>NUCLEOTIDE SEQUENCE</scope>
    <source>
        <strain evidence="1">CGMCC 1.15085</strain>
    </source>
</reference>
<dbReference type="AlphaFoldDB" id="A0A916T209"/>
<gene>
    <name evidence="1" type="ORF">GCM10011492_16160</name>
</gene>
<protein>
    <submittedName>
        <fullName evidence="1">Uncharacterized protein</fullName>
    </submittedName>
</protein>
<name>A0A916T209_9MICO</name>
<proteinExistence type="predicted"/>
<sequence>MVWEVASRRGRIARGPVASGRWHTFEDMNAVTGWLLWSHRMASEYGGMTGREFAAAARERGIPLSETEVSRTENGENDVAVSAIGKYERMLWMPPGTLSAPLRSAAREAPHARGAEKLATLRSVPKSLSARQDVVDDFYRRYLDDEQFTGSDWLTLIDAITYGEPSLLPDALAAQWIRTLLDECMRAVNPAYFPRFEALSTVAEHDHYATHLLAATRDLTSVQGASGAMEAWSVVGDIRAPEVIDLLLAELPSVPAERFFFHAAALNTPIHRGRLSHAQQQIVADHLADRLSTWSLKSYEPIAALAAELPEALGEPILRRIDTDVHPLSRLTGRRARHDVSAEVSAYTHAAMSRTWPDHPTGSVLPELLRLIVNSERFGIRHHAATLIYCSPFAAAICAEAAEICTTGRDPITRQLATYLMSRLATPDNDEALRLLLKNKASTSLVINTLTAMAHAGVLTEWDDLKPFLQDAACRYTGIYAAGITHHPDLYSDEATGDQATWWREKRGGVWV</sequence>
<keyword evidence="2" id="KW-1185">Reference proteome</keyword>
<comment type="caution">
    <text evidence="1">The sequence shown here is derived from an EMBL/GenBank/DDBJ whole genome shotgun (WGS) entry which is preliminary data.</text>
</comment>
<reference evidence="1" key="1">
    <citation type="journal article" date="2014" name="Int. J. Syst. Evol. Microbiol.">
        <title>Complete genome sequence of Corynebacterium casei LMG S-19264T (=DSM 44701T), isolated from a smear-ripened cheese.</title>
        <authorList>
            <consortium name="US DOE Joint Genome Institute (JGI-PGF)"/>
            <person name="Walter F."/>
            <person name="Albersmeier A."/>
            <person name="Kalinowski J."/>
            <person name="Ruckert C."/>
        </authorList>
    </citation>
    <scope>NUCLEOTIDE SEQUENCE</scope>
    <source>
        <strain evidence="1">CGMCC 1.15085</strain>
    </source>
</reference>
<organism evidence="1 2">
    <name type="scientific">Flexivirga endophytica</name>
    <dbReference type="NCBI Taxonomy" id="1849103"/>
    <lineage>
        <taxon>Bacteria</taxon>
        <taxon>Bacillati</taxon>
        <taxon>Actinomycetota</taxon>
        <taxon>Actinomycetes</taxon>
        <taxon>Micrococcales</taxon>
        <taxon>Dermacoccaceae</taxon>
        <taxon>Flexivirga</taxon>
    </lineage>
</organism>
<accession>A0A916T209</accession>
<dbReference type="EMBL" id="BMHI01000002">
    <property type="protein sequence ID" value="GGB26670.1"/>
    <property type="molecule type" value="Genomic_DNA"/>
</dbReference>
<evidence type="ECO:0000313" key="1">
    <source>
        <dbReference type="EMBL" id="GGB26670.1"/>
    </source>
</evidence>
<evidence type="ECO:0000313" key="2">
    <source>
        <dbReference type="Proteomes" id="UP000636793"/>
    </source>
</evidence>
<dbReference type="Proteomes" id="UP000636793">
    <property type="component" value="Unassembled WGS sequence"/>
</dbReference>